<dbReference type="GO" id="GO:0005783">
    <property type="term" value="C:endoplasmic reticulum"/>
    <property type="evidence" value="ECO:0007669"/>
    <property type="project" value="TreeGrafter"/>
</dbReference>
<dbReference type="GO" id="GO:0016094">
    <property type="term" value="P:polyprenol biosynthetic process"/>
    <property type="evidence" value="ECO:0007669"/>
    <property type="project" value="TreeGrafter"/>
</dbReference>
<evidence type="ECO:0000313" key="4">
    <source>
        <dbReference type="EMBL" id="OAO15891.1"/>
    </source>
</evidence>
<dbReference type="OrthoDB" id="4173905at2759"/>
<proteinExistence type="inferred from homology"/>
<dbReference type="AlphaFoldDB" id="A0A196SHV3"/>
<reference evidence="4 5" key="1">
    <citation type="submission" date="2016-05" db="EMBL/GenBank/DDBJ databases">
        <title>Nuclear genome of Blastocystis sp. subtype 1 NandII.</title>
        <authorList>
            <person name="Gentekaki E."/>
            <person name="Curtis B."/>
            <person name="Stairs C."/>
            <person name="Eme L."/>
            <person name="Herman E."/>
            <person name="Klimes V."/>
            <person name="Arias M.C."/>
            <person name="Elias M."/>
            <person name="Hilliou F."/>
            <person name="Klute M."/>
            <person name="Malik S.-B."/>
            <person name="Pightling A."/>
            <person name="Rachubinski R."/>
            <person name="Salas D."/>
            <person name="Schlacht A."/>
            <person name="Suga H."/>
            <person name="Archibald J."/>
            <person name="Ball S.G."/>
            <person name="Clark G."/>
            <person name="Dacks J."/>
            <person name="Van Der Giezen M."/>
            <person name="Tsaousis A."/>
            <person name="Roger A."/>
        </authorList>
    </citation>
    <scope>NUCLEOTIDE SEQUENCE [LARGE SCALE GENOMIC DNA]</scope>
    <source>
        <strain evidence="5">ATCC 50177 / NandII</strain>
    </source>
</reference>
<dbReference type="InterPro" id="IPR036424">
    <property type="entry name" value="UPP_synth-like_sf"/>
</dbReference>
<keyword evidence="2 3" id="KW-0808">Transferase</keyword>
<comment type="similarity">
    <text evidence="1 3">Belongs to the UPP synthase family.</text>
</comment>
<dbReference type="InterPro" id="IPR001441">
    <property type="entry name" value="UPP_synth-like"/>
</dbReference>
<name>A0A196SHV3_BLAHN</name>
<comment type="caution">
    <text evidence="4">The sequence shown here is derived from an EMBL/GenBank/DDBJ whole genome shotgun (WGS) entry which is preliminary data.</text>
</comment>
<gene>
    <name evidence="4" type="ORF">AV274_2410</name>
</gene>
<dbReference type="Pfam" id="PF01255">
    <property type="entry name" value="Prenyltransf"/>
    <property type="match status" value="1"/>
</dbReference>
<sequence>MAEEINPLPSYNHVAVIMDGNRRWARARDLPVVEGHRKGSEVFKESIEWCVSLGIKEYTVYAFSCENWNRTPKEVEDLMSLFAKYTSQVIEQMATDTQSVFNKVRLRFIGRHILMRDRLSKELVENMEKMEARSRDHSLLLVNVCLDYSGKWDIAQSCMKIMHKHHMDSILDEGGLGDARIESIMEEIGANLETGDSPVDVLIRTGGEHRVSNFLLWQIAYAELYVVDDFWPDWTFDRFRSALVEVSHRSRRFGK</sequence>
<keyword evidence="5" id="KW-1185">Reference proteome</keyword>
<dbReference type="HAMAP" id="MF_01139">
    <property type="entry name" value="ISPT"/>
    <property type="match status" value="1"/>
</dbReference>
<organism evidence="4 5">
    <name type="scientific">Blastocystis sp. subtype 1 (strain ATCC 50177 / NandII)</name>
    <dbReference type="NCBI Taxonomy" id="478820"/>
    <lineage>
        <taxon>Eukaryota</taxon>
        <taxon>Sar</taxon>
        <taxon>Stramenopiles</taxon>
        <taxon>Bigyra</taxon>
        <taxon>Opalozoa</taxon>
        <taxon>Opalinata</taxon>
        <taxon>Blastocystidae</taxon>
        <taxon>Blastocystis</taxon>
    </lineage>
</organism>
<evidence type="ECO:0000256" key="2">
    <source>
        <dbReference type="ARBA" id="ARBA00022679"/>
    </source>
</evidence>
<evidence type="ECO:0000256" key="1">
    <source>
        <dbReference type="ARBA" id="ARBA00005432"/>
    </source>
</evidence>
<protein>
    <recommendedName>
        <fullName evidence="3">Alkyl transferase</fullName>
        <ecNumber evidence="3">2.5.1.-</ecNumber>
    </recommendedName>
</protein>
<dbReference type="PROSITE" id="PS01066">
    <property type="entry name" value="UPP_SYNTHASE"/>
    <property type="match status" value="1"/>
</dbReference>
<evidence type="ECO:0000256" key="3">
    <source>
        <dbReference type="RuleBase" id="RU363018"/>
    </source>
</evidence>
<dbReference type="SUPFAM" id="SSF64005">
    <property type="entry name" value="Undecaprenyl diphosphate synthase"/>
    <property type="match status" value="1"/>
</dbReference>
<dbReference type="CDD" id="cd00475">
    <property type="entry name" value="Cis_IPPS"/>
    <property type="match status" value="1"/>
</dbReference>
<dbReference type="GO" id="GO:0045547">
    <property type="term" value="F:ditrans,polycis-polyprenyl diphosphate synthase [(2E,6E)-farnesyl diphosphate specific] activity"/>
    <property type="evidence" value="ECO:0007669"/>
    <property type="project" value="TreeGrafter"/>
</dbReference>
<dbReference type="NCBIfam" id="TIGR00055">
    <property type="entry name" value="uppS"/>
    <property type="match status" value="1"/>
</dbReference>
<dbReference type="EMBL" id="LXWW01000111">
    <property type="protein sequence ID" value="OAO15891.1"/>
    <property type="molecule type" value="Genomic_DNA"/>
</dbReference>
<evidence type="ECO:0000313" key="5">
    <source>
        <dbReference type="Proteomes" id="UP000078348"/>
    </source>
</evidence>
<dbReference type="InterPro" id="IPR018520">
    <property type="entry name" value="UPP_synth-like_CS"/>
</dbReference>
<accession>A0A196SHV3</accession>
<dbReference type="PANTHER" id="PTHR10291">
    <property type="entry name" value="DEHYDRODOLICHYL DIPHOSPHATE SYNTHASE FAMILY MEMBER"/>
    <property type="match status" value="1"/>
</dbReference>
<dbReference type="PANTHER" id="PTHR10291:SF43">
    <property type="entry name" value="DEHYDRODOLICHYL DIPHOSPHATE SYNTHASE COMPLEX SUBUNIT DHDDS"/>
    <property type="match status" value="1"/>
</dbReference>
<dbReference type="EC" id="2.5.1.-" evidence="3"/>
<dbReference type="Gene3D" id="3.40.1180.10">
    <property type="entry name" value="Decaprenyl diphosphate synthase-like"/>
    <property type="match status" value="1"/>
</dbReference>
<dbReference type="Proteomes" id="UP000078348">
    <property type="component" value="Unassembled WGS sequence"/>
</dbReference>
<dbReference type="STRING" id="478820.A0A196SHV3"/>